<dbReference type="GO" id="GO:0043565">
    <property type="term" value="F:sequence-specific DNA binding"/>
    <property type="evidence" value="ECO:0007669"/>
    <property type="project" value="InterPro"/>
</dbReference>
<dbReference type="Pfam" id="PF12833">
    <property type="entry name" value="HTH_18"/>
    <property type="match status" value="1"/>
</dbReference>
<dbReference type="PROSITE" id="PS01124">
    <property type="entry name" value="HTH_ARAC_FAMILY_2"/>
    <property type="match status" value="1"/>
</dbReference>
<dbReference type="Gene3D" id="3.40.50.880">
    <property type="match status" value="1"/>
</dbReference>
<dbReference type="InterPro" id="IPR002818">
    <property type="entry name" value="DJ-1/PfpI"/>
</dbReference>
<evidence type="ECO:0000256" key="1">
    <source>
        <dbReference type="ARBA" id="ARBA00023015"/>
    </source>
</evidence>
<dbReference type="InterPro" id="IPR020449">
    <property type="entry name" value="Tscrpt_reg_AraC-type_HTH"/>
</dbReference>
<dbReference type="PANTHER" id="PTHR43130">
    <property type="entry name" value="ARAC-FAMILY TRANSCRIPTIONAL REGULATOR"/>
    <property type="match status" value="1"/>
</dbReference>
<dbReference type="Pfam" id="PF01965">
    <property type="entry name" value="DJ-1_PfpI"/>
    <property type="match status" value="1"/>
</dbReference>
<dbReference type="AlphaFoldDB" id="A0A7C9H9I9"/>
<accession>A0A7C9H9I9</accession>
<evidence type="ECO:0000259" key="4">
    <source>
        <dbReference type="PROSITE" id="PS01124"/>
    </source>
</evidence>
<dbReference type="GO" id="GO:0003700">
    <property type="term" value="F:DNA-binding transcription factor activity"/>
    <property type="evidence" value="ECO:0007669"/>
    <property type="project" value="InterPro"/>
</dbReference>
<sequence>MPDERRLIIAILLTPEVTASTVFGLYDLFASVGRDWPMLTRGTPGRPGARPVLVARHDAPMQVMNGAWLTPQETLDSCPPPDIVYIPELFVDPDAPGEQPHQPEVAWLRRVYGAGATLASACSGSVLLAQTGLLDGQSATSHWAYCAGIAARHPRIEVEPDRFLVTAGEGERIITSGGGTSYLDLGLYLVARFFGAKEAMNLARIYLIDWHKDGQLPFAALARAAQTRDGTVAQAQEWIALNYAHAAPVGAMVSQSAMPERTFKRRFKEATGLTPLDYVHAVRLEEAKQLLETSDMGIPALAREIGYEDDSFFRRLFRRKVGLTPAAYRQRFRPFRMALEASEQSAPQTR</sequence>
<dbReference type="InterPro" id="IPR029062">
    <property type="entry name" value="Class_I_gatase-like"/>
</dbReference>
<dbReference type="Proteomes" id="UP000483078">
    <property type="component" value="Unassembled WGS sequence"/>
</dbReference>
<proteinExistence type="predicted"/>
<dbReference type="SUPFAM" id="SSF52317">
    <property type="entry name" value="Class I glutamine amidotransferase-like"/>
    <property type="match status" value="1"/>
</dbReference>
<dbReference type="InterPro" id="IPR009057">
    <property type="entry name" value="Homeodomain-like_sf"/>
</dbReference>
<dbReference type="Gene3D" id="1.10.10.60">
    <property type="entry name" value="Homeodomain-like"/>
    <property type="match status" value="1"/>
</dbReference>
<dbReference type="PROSITE" id="PS00041">
    <property type="entry name" value="HTH_ARAC_FAMILY_1"/>
    <property type="match status" value="1"/>
</dbReference>
<keyword evidence="3" id="KW-0804">Transcription</keyword>
<organism evidence="5 6">
    <name type="scientific">Sediminimonas qiaohouensis</name>
    <dbReference type="NCBI Taxonomy" id="552061"/>
    <lineage>
        <taxon>Bacteria</taxon>
        <taxon>Pseudomonadati</taxon>
        <taxon>Pseudomonadota</taxon>
        <taxon>Alphaproteobacteria</taxon>
        <taxon>Rhodobacterales</taxon>
        <taxon>Roseobacteraceae</taxon>
        <taxon>Sediminimonas</taxon>
    </lineage>
</organism>
<dbReference type="SMART" id="SM00342">
    <property type="entry name" value="HTH_ARAC"/>
    <property type="match status" value="1"/>
</dbReference>
<dbReference type="PANTHER" id="PTHR43130:SF3">
    <property type="entry name" value="HTH-TYPE TRANSCRIPTIONAL REGULATOR RV1931C"/>
    <property type="match status" value="1"/>
</dbReference>
<reference evidence="5 6" key="1">
    <citation type="submission" date="2019-06" db="EMBL/GenBank/DDBJ databases">
        <title>Enrichment of Autotrophic Halophilic Microorganisms from Red Sea Brine Pool Using Microbial Electrosynthesis System.</title>
        <authorList>
            <person name="Alqahtani M.F."/>
            <person name="Bajracharya S."/>
            <person name="Katuri K.P."/>
            <person name="Ali M."/>
            <person name="Saikaly P.E."/>
        </authorList>
    </citation>
    <scope>NUCLEOTIDE SEQUENCE [LARGE SCALE GENOMIC DNA]</scope>
    <source>
        <strain evidence="5">MES6</strain>
    </source>
</reference>
<dbReference type="CDD" id="cd03138">
    <property type="entry name" value="GATase1_AraC_2"/>
    <property type="match status" value="1"/>
</dbReference>
<evidence type="ECO:0000313" key="5">
    <source>
        <dbReference type="EMBL" id="MTJ03491.1"/>
    </source>
</evidence>
<comment type="caution">
    <text evidence="5">The sequence shown here is derived from an EMBL/GenBank/DDBJ whole genome shotgun (WGS) entry which is preliminary data.</text>
</comment>
<dbReference type="PRINTS" id="PR00032">
    <property type="entry name" value="HTHARAC"/>
</dbReference>
<protein>
    <submittedName>
        <fullName evidence="5">Helix-turn-helix domain-containing protein</fullName>
    </submittedName>
</protein>
<dbReference type="InterPro" id="IPR018062">
    <property type="entry name" value="HTH_AraC-typ_CS"/>
</dbReference>
<evidence type="ECO:0000313" key="6">
    <source>
        <dbReference type="Proteomes" id="UP000483078"/>
    </source>
</evidence>
<evidence type="ECO:0000256" key="2">
    <source>
        <dbReference type="ARBA" id="ARBA00023125"/>
    </source>
</evidence>
<dbReference type="InterPro" id="IPR052158">
    <property type="entry name" value="INH-QAR"/>
</dbReference>
<evidence type="ECO:0000256" key="3">
    <source>
        <dbReference type="ARBA" id="ARBA00023163"/>
    </source>
</evidence>
<keyword evidence="1" id="KW-0805">Transcription regulation</keyword>
<name>A0A7C9H9I9_9RHOB</name>
<dbReference type="InterPro" id="IPR018060">
    <property type="entry name" value="HTH_AraC"/>
</dbReference>
<gene>
    <name evidence="5" type="ORF">FH759_02180</name>
</gene>
<dbReference type="RefSeq" id="WP_273247974.1">
    <property type="nucleotide sequence ID" value="NZ_VENJ01000002.1"/>
</dbReference>
<keyword evidence="2" id="KW-0238">DNA-binding</keyword>
<feature type="domain" description="HTH araC/xylS-type" evidence="4">
    <location>
        <begin position="233"/>
        <end position="331"/>
    </location>
</feature>
<dbReference type="EMBL" id="VENJ01000002">
    <property type="protein sequence ID" value="MTJ03491.1"/>
    <property type="molecule type" value="Genomic_DNA"/>
</dbReference>
<dbReference type="SUPFAM" id="SSF46689">
    <property type="entry name" value="Homeodomain-like"/>
    <property type="match status" value="2"/>
</dbReference>